<dbReference type="PANTHER" id="PTHR48106">
    <property type="entry name" value="QUINONE OXIDOREDUCTASE PIG3-RELATED"/>
    <property type="match status" value="1"/>
</dbReference>
<dbReference type="InterPro" id="IPR020843">
    <property type="entry name" value="ER"/>
</dbReference>
<keyword evidence="5" id="KW-1185">Reference proteome</keyword>
<dbReference type="GO" id="GO:0035925">
    <property type="term" value="F:mRNA 3'-UTR AU-rich region binding"/>
    <property type="evidence" value="ECO:0007669"/>
    <property type="project" value="TreeGrafter"/>
</dbReference>
<reference evidence="4 5" key="1">
    <citation type="submission" date="2016-01" db="EMBL/GenBank/DDBJ databases">
        <title>Janibacter melonis strain CD11_4 genome sequencing and assembly.</title>
        <authorList>
            <person name="Nair G.R."/>
            <person name="Kaur G."/>
            <person name="Chander A.M."/>
            <person name="Mayilraj S."/>
        </authorList>
    </citation>
    <scope>NUCLEOTIDE SEQUENCE [LARGE SCALE GENOMIC DNA]</scope>
    <source>
        <strain evidence="4 5">CD11-4</strain>
    </source>
</reference>
<feature type="domain" description="Enoyl reductase (ER)" evidence="3">
    <location>
        <begin position="12"/>
        <end position="305"/>
    </location>
</feature>
<evidence type="ECO:0000313" key="4">
    <source>
        <dbReference type="EMBL" id="OAB87921.1"/>
    </source>
</evidence>
<dbReference type="InterPro" id="IPR011032">
    <property type="entry name" value="GroES-like_sf"/>
</dbReference>
<comment type="caution">
    <text evidence="4">The sequence shown here is derived from an EMBL/GenBank/DDBJ whole genome shotgun (WGS) entry which is preliminary data.</text>
</comment>
<dbReference type="CDD" id="cd05289">
    <property type="entry name" value="MDR_like_2"/>
    <property type="match status" value="1"/>
</dbReference>
<dbReference type="Pfam" id="PF13602">
    <property type="entry name" value="ADH_zinc_N_2"/>
    <property type="match status" value="1"/>
</dbReference>
<evidence type="ECO:0000259" key="3">
    <source>
        <dbReference type="SMART" id="SM00829"/>
    </source>
</evidence>
<evidence type="ECO:0000313" key="5">
    <source>
        <dbReference type="Proteomes" id="UP000076976"/>
    </source>
</evidence>
<dbReference type="SMART" id="SM00829">
    <property type="entry name" value="PKS_ER"/>
    <property type="match status" value="1"/>
</dbReference>
<evidence type="ECO:0000256" key="1">
    <source>
        <dbReference type="ARBA" id="ARBA00022857"/>
    </source>
</evidence>
<protein>
    <submittedName>
        <fullName evidence="4">Alcohol dehydrogenase</fullName>
    </submittedName>
</protein>
<name>A0A176QDZ3_9MICO</name>
<evidence type="ECO:0000256" key="2">
    <source>
        <dbReference type="ARBA" id="ARBA00023002"/>
    </source>
</evidence>
<dbReference type="EMBL" id="LQZG01000002">
    <property type="protein sequence ID" value="OAB87921.1"/>
    <property type="molecule type" value="Genomic_DNA"/>
</dbReference>
<dbReference type="GO" id="GO:0070402">
    <property type="term" value="F:NADPH binding"/>
    <property type="evidence" value="ECO:0007669"/>
    <property type="project" value="TreeGrafter"/>
</dbReference>
<dbReference type="InterPro" id="IPR013154">
    <property type="entry name" value="ADH-like_N"/>
</dbReference>
<keyword evidence="2" id="KW-0560">Oxidoreductase</keyword>
<dbReference type="Gene3D" id="3.90.180.10">
    <property type="entry name" value="Medium-chain alcohol dehydrogenases, catalytic domain"/>
    <property type="match status" value="1"/>
</dbReference>
<dbReference type="STRING" id="262209.AWH69_07835"/>
<dbReference type="AlphaFoldDB" id="A0A176QDZ3"/>
<sequence length="313" mass="32568">MSMRAITYDQYGDDSVLQLTERPVPKVGPSEVRIRVTRASVNPVDWKVMSGGLDPLLDAHFPVVPGWDVAGVVDAVGPDTPEHAVGDRVAAYARKQVVSGGTYAEYVTVAVDDVAAVPDGVSDDDAAALPLAGLTAQRVLETLEIGSGDVVLVHAASGGVGHLLSQLAVAAGARVIGSASARNHERLRALGVEPVEYGDGLVERVRELAPEGVDAVADLVGGVLDDSLALRRDGGRLASIADASVEEHGGRWVWVRPDGPRLARLLDEVAAGRLHVEVDRVVPLEQTADAFAASRDGSTAGKIVLSVSDPVVA</sequence>
<dbReference type="GO" id="GO:0003960">
    <property type="term" value="F:quinone reductase (NADPH) activity"/>
    <property type="evidence" value="ECO:0007669"/>
    <property type="project" value="TreeGrafter"/>
</dbReference>
<dbReference type="Gene3D" id="3.40.50.720">
    <property type="entry name" value="NAD(P)-binding Rossmann-like Domain"/>
    <property type="match status" value="1"/>
</dbReference>
<dbReference type="Proteomes" id="UP000076976">
    <property type="component" value="Unassembled WGS sequence"/>
</dbReference>
<dbReference type="Pfam" id="PF08240">
    <property type="entry name" value="ADH_N"/>
    <property type="match status" value="1"/>
</dbReference>
<dbReference type="SUPFAM" id="SSF50129">
    <property type="entry name" value="GroES-like"/>
    <property type="match status" value="1"/>
</dbReference>
<dbReference type="PANTHER" id="PTHR48106:SF13">
    <property type="entry name" value="QUINONE OXIDOREDUCTASE-RELATED"/>
    <property type="match status" value="1"/>
</dbReference>
<gene>
    <name evidence="4" type="ORF">AWH69_07835</name>
</gene>
<proteinExistence type="predicted"/>
<dbReference type="GO" id="GO:0005829">
    <property type="term" value="C:cytosol"/>
    <property type="evidence" value="ECO:0007669"/>
    <property type="project" value="TreeGrafter"/>
</dbReference>
<accession>A0A176QDZ3</accession>
<dbReference type="InterPro" id="IPR036291">
    <property type="entry name" value="NAD(P)-bd_dom_sf"/>
</dbReference>
<dbReference type="SUPFAM" id="SSF51735">
    <property type="entry name" value="NAD(P)-binding Rossmann-fold domains"/>
    <property type="match status" value="1"/>
</dbReference>
<keyword evidence="1" id="KW-0521">NADP</keyword>
<organism evidence="4 5">
    <name type="scientific">Janibacter melonis</name>
    <dbReference type="NCBI Taxonomy" id="262209"/>
    <lineage>
        <taxon>Bacteria</taxon>
        <taxon>Bacillati</taxon>
        <taxon>Actinomycetota</taxon>
        <taxon>Actinomycetes</taxon>
        <taxon>Micrococcales</taxon>
        <taxon>Intrasporangiaceae</taxon>
        <taxon>Janibacter</taxon>
    </lineage>
</organism>